<gene>
    <name evidence="1" type="ORF">MENTE1834_LOCUS32441</name>
</gene>
<evidence type="ECO:0000313" key="2">
    <source>
        <dbReference type="Proteomes" id="UP001497535"/>
    </source>
</evidence>
<keyword evidence="2" id="KW-1185">Reference proteome</keyword>
<comment type="caution">
    <text evidence="1">The sequence shown here is derived from an EMBL/GenBank/DDBJ whole genome shotgun (WGS) entry which is preliminary data.</text>
</comment>
<proteinExistence type="predicted"/>
<evidence type="ECO:0000313" key="1">
    <source>
        <dbReference type="EMBL" id="CAK5085014.1"/>
    </source>
</evidence>
<dbReference type="Proteomes" id="UP001497535">
    <property type="component" value="Unassembled WGS sequence"/>
</dbReference>
<name>A0ACB1A1F9_MELEN</name>
<accession>A0ACB1A1F9</accession>
<organism evidence="1 2">
    <name type="scientific">Meloidogyne enterolobii</name>
    <name type="common">Root-knot nematode worm</name>
    <name type="synonym">Meloidogyne mayaguensis</name>
    <dbReference type="NCBI Taxonomy" id="390850"/>
    <lineage>
        <taxon>Eukaryota</taxon>
        <taxon>Metazoa</taxon>
        <taxon>Ecdysozoa</taxon>
        <taxon>Nematoda</taxon>
        <taxon>Chromadorea</taxon>
        <taxon>Rhabditida</taxon>
        <taxon>Tylenchina</taxon>
        <taxon>Tylenchomorpha</taxon>
        <taxon>Tylenchoidea</taxon>
        <taxon>Meloidogynidae</taxon>
        <taxon>Meloidogyninae</taxon>
        <taxon>Meloidogyne</taxon>
    </lineage>
</organism>
<sequence length="55" mass="6534">MEEDILVAERLPNSNEFNFQLFEKGSEMANNYCVLSEEFKVFIFLKCFSVKSRDF</sequence>
<protein>
    <submittedName>
        <fullName evidence="1">Uncharacterized protein</fullName>
    </submittedName>
</protein>
<reference evidence="1" key="1">
    <citation type="submission" date="2023-11" db="EMBL/GenBank/DDBJ databases">
        <authorList>
            <person name="Poullet M."/>
        </authorList>
    </citation>
    <scope>NUCLEOTIDE SEQUENCE</scope>
    <source>
        <strain evidence="1">E1834</strain>
    </source>
</reference>
<dbReference type="EMBL" id="CAVMJV010000056">
    <property type="protein sequence ID" value="CAK5085014.1"/>
    <property type="molecule type" value="Genomic_DNA"/>
</dbReference>